<name>A0A0E9QRM8_ANGAN</name>
<reference evidence="1" key="1">
    <citation type="submission" date="2014-11" db="EMBL/GenBank/DDBJ databases">
        <authorList>
            <person name="Amaro Gonzalez C."/>
        </authorList>
    </citation>
    <scope>NUCLEOTIDE SEQUENCE</scope>
</reference>
<reference evidence="1" key="2">
    <citation type="journal article" date="2015" name="Fish Shellfish Immunol.">
        <title>Early steps in the European eel (Anguilla anguilla)-Vibrio vulnificus interaction in the gills: Role of the RtxA13 toxin.</title>
        <authorList>
            <person name="Callol A."/>
            <person name="Pajuelo D."/>
            <person name="Ebbesson L."/>
            <person name="Teles M."/>
            <person name="MacKenzie S."/>
            <person name="Amaro C."/>
        </authorList>
    </citation>
    <scope>NUCLEOTIDE SEQUENCE</scope>
</reference>
<sequence length="46" mass="4898">MSCQMSYTVASPGHSAPVWCGVLLSVSWLAFCLRSAEGDLGHSAQR</sequence>
<accession>A0A0E9QRM8</accession>
<dbReference type="EMBL" id="GBXM01089667">
    <property type="protein sequence ID" value="JAH18910.1"/>
    <property type="molecule type" value="Transcribed_RNA"/>
</dbReference>
<evidence type="ECO:0000313" key="1">
    <source>
        <dbReference type="EMBL" id="JAH18910.1"/>
    </source>
</evidence>
<proteinExistence type="predicted"/>
<dbReference type="AlphaFoldDB" id="A0A0E9QRM8"/>
<organism evidence="1">
    <name type="scientific">Anguilla anguilla</name>
    <name type="common">European freshwater eel</name>
    <name type="synonym">Muraena anguilla</name>
    <dbReference type="NCBI Taxonomy" id="7936"/>
    <lineage>
        <taxon>Eukaryota</taxon>
        <taxon>Metazoa</taxon>
        <taxon>Chordata</taxon>
        <taxon>Craniata</taxon>
        <taxon>Vertebrata</taxon>
        <taxon>Euteleostomi</taxon>
        <taxon>Actinopterygii</taxon>
        <taxon>Neopterygii</taxon>
        <taxon>Teleostei</taxon>
        <taxon>Anguilliformes</taxon>
        <taxon>Anguillidae</taxon>
        <taxon>Anguilla</taxon>
    </lineage>
</organism>
<protein>
    <submittedName>
        <fullName evidence="1">Uncharacterized protein</fullName>
    </submittedName>
</protein>